<feature type="region of interest" description="Disordered" evidence="1">
    <location>
        <begin position="1"/>
        <end position="23"/>
    </location>
</feature>
<dbReference type="Proteomes" id="UP000295560">
    <property type="component" value="Unassembled WGS sequence"/>
</dbReference>
<proteinExistence type="predicted"/>
<evidence type="ECO:0000313" key="3">
    <source>
        <dbReference type="Proteomes" id="UP000295560"/>
    </source>
</evidence>
<organism evidence="2 3">
    <name type="scientific">Pseudonocardia endophytica</name>
    <dbReference type="NCBI Taxonomy" id="401976"/>
    <lineage>
        <taxon>Bacteria</taxon>
        <taxon>Bacillati</taxon>
        <taxon>Actinomycetota</taxon>
        <taxon>Actinomycetes</taxon>
        <taxon>Pseudonocardiales</taxon>
        <taxon>Pseudonocardiaceae</taxon>
        <taxon>Pseudonocardia</taxon>
    </lineage>
</organism>
<sequence length="66" mass="6592">MTIAVPSACPDVLSSGPAGSSEVVGGSREVELLVAALDAGAHVVLERGYDRTALVDDATAAHEPCS</sequence>
<comment type="caution">
    <text evidence="2">The sequence shown here is derived from an EMBL/GenBank/DDBJ whole genome shotgun (WGS) entry which is preliminary data.</text>
</comment>
<evidence type="ECO:0000256" key="1">
    <source>
        <dbReference type="SAM" id="MobiDB-lite"/>
    </source>
</evidence>
<reference evidence="2 3" key="1">
    <citation type="submission" date="2019-03" db="EMBL/GenBank/DDBJ databases">
        <title>Sequencing the genomes of 1000 actinobacteria strains.</title>
        <authorList>
            <person name="Klenk H.-P."/>
        </authorList>
    </citation>
    <scope>NUCLEOTIDE SEQUENCE [LARGE SCALE GENOMIC DNA]</scope>
    <source>
        <strain evidence="2 3">DSM 44969</strain>
    </source>
</reference>
<dbReference type="AlphaFoldDB" id="A0A4R1I4Q6"/>
<accession>A0A4R1I4Q6</accession>
<dbReference type="EMBL" id="SMFZ01000001">
    <property type="protein sequence ID" value="TCK27569.1"/>
    <property type="molecule type" value="Genomic_DNA"/>
</dbReference>
<name>A0A4R1I4Q6_PSEEN</name>
<keyword evidence="3" id="KW-1185">Reference proteome</keyword>
<gene>
    <name evidence="2" type="ORF">EV378_3441</name>
</gene>
<protein>
    <submittedName>
        <fullName evidence="2">Uncharacterized protein</fullName>
    </submittedName>
</protein>
<evidence type="ECO:0000313" key="2">
    <source>
        <dbReference type="EMBL" id="TCK27569.1"/>
    </source>
</evidence>
<dbReference type="RefSeq" id="WP_132426534.1">
    <property type="nucleotide sequence ID" value="NZ_SMFZ01000001.1"/>
</dbReference>